<feature type="compositionally biased region" description="Low complexity" evidence="1">
    <location>
        <begin position="146"/>
        <end position="160"/>
    </location>
</feature>
<name>A0AAV4FCT2_9GAST</name>
<reference evidence="3 4" key="1">
    <citation type="journal article" date="2021" name="Elife">
        <title>Chloroplast acquisition without the gene transfer in kleptoplastic sea slugs, Plakobranchus ocellatus.</title>
        <authorList>
            <person name="Maeda T."/>
            <person name="Takahashi S."/>
            <person name="Yoshida T."/>
            <person name="Shimamura S."/>
            <person name="Takaki Y."/>
            <person name="Nagai Y."/>
            <person name="Toyoda A."/>
            <person name="Suzuki Y."/>
            <person name="Arimoto A."/>
            <person name="Ishii H."/>
            <person name="Satoh N."/>
            <person name="Nishiyama T."/>
            <person name="Hasebe M."/>
            <person name="Maruyama T."/>
            <person name="Minagawa J."/>
            <person name="Obokata J."/>
            <person name="Shigenobu S."/>
        </authorList>
    </citation>
    <scope>NUCLEOTIDE SEQUENCE [LARGE SCALE GENOMIC DNA]</scope>
</reference>
<feature type="compositionally biased region" description="Low complexity" evidence="1">
    <location>
        <begin position="84"/>
        <end position="119"/>
    </location>
</feature>
<feature type="compositionally biased region" description="Polar residues" evidence="1">
    <location>
        <begin position="44"/>
        <end position="54"/>
    </location>
</feature>
<feature type="transmembrane region" description="Helical" evidence="2">
    <location>
        <begin position="453"/>
        <end position="482"/>
    </location>
</feature>
<dbReference type="AlphaFoldDB" id="A0AAV4FCT2"/>
<keyword evidence="2" id="KW-1133">Transmembrane helix</keyword>
<evidence type="ECO:0000256" key="2">
    <source>
        <dbReference type="SAM" id="Phobius"/>
    </source>
</evidence>
<evidence type="ECO:0000313" key="4">
    <source>
        <dbReference type="Proteomes" id="UP000762676"/>
    </source>
</evidence>
<feature type="region of interest" description="Disordered" evidence="1">
    <location>
        <begin position="1"/>
        <end position="55"/>
    </location>
</feature>
<feature type="compositionally biased region" description="Basic and acidic residues" evidence="1">
    <location>
        <begin position="238"/>
        <end position="257"/>
    </location>
</feature>
<dbReference type="Proteomes" id="UP000762676">
    <property type="component" value="Unassembled WGS sequence"/>
</dbReference>
<organism evidence="3 4">
    <name type="scientific">Elysia marginata</name>
    <dbReference type="NCBI Taxonomy" id="1093978"/>
    <lineage>
        <taxon>Eukaryota</taxon>
        <taxon>Metazoa</taxon>
        <taxon>Spiralia</taxon>
        <taxon>Lophotrochozoa</taxon>
        <taxon>Mollusca</taxon>
        <taxon>Gastropoda</taxon>
        <taxon>Heterobranchia</taxon>
        <taxon>Euthyneura</taxon>
        <taxon>Panpulmonata</taxon>
        <taxon>Sacoglossa</taxon>
        <taxon>Placobranchoidea</taxon>
        <taxon>Plakobranchidae</taxon>
        <taxon>Elysia</taxon>
    </lineage>
</organism>
<comment type="caution">
    <text evidence="3">The sequence shown here is derived from an EMBL/GenBank/DDBJ whole genome shotgun (WGS) entry which is preliminary data.</text>
</comment>
<feature type="region of interest" description="Disordered" evidence="1">
    <location>
        <begin position="72"/>
        <end position="304"/>
    </location>
</feature>
<feature type="compositionally biased region" description="Polar residues" evidence="1">
    <location>
        <begin position="196"/>
        <end position="215"/>
    </location>
</feature>
<feature type="compositionally biased region" description="Low complexity" evidence="1">
    <location>
        <begin position="399"/>
        <end position="410"/>
    </location>
</feature>
<evidence type="ECO:0000313" key="3">
    <source>
        <dbReference type="EMBL" id="GFR70488.1"/>
    </source>
</evidence>
<sequence length="499" mass="52815">MEAQQTYRPPDSSGKQKLQEAGAGEKVCSKPLASSKPSVAYLTGRNQETSSSAVGSEVFEVRGSKAHVALPKIQPLTFSQARCTSPSTLSPRSASSAPRSASSTSPRSVSSTSSTSASPKFGCSTPRSQYRLAPSPIAEEVEKGQSSLSPRSSSENSPDASTKKDGKSQRKPQIPEKPRFFPSSFFLTPKVESPGRNKSTASSNGSHPQSLTPNKEASLPRPFTKFFQFPNRSPQTTGEDRTPTDYRENSFRPETKAKLQRRSSRDLTFSLSEPPPRPLSKRSRPGEAQRKLSIKPGIPQEADETDVEDISIIHRIYLRAAADLNSNDAKKVEHARLMLHRLKQAGFEARPKSLSHPLPASSPTITVTVAPALSPPTAASTPLKDRPSVWPADENGRESTTSTPSSGSRTDLPGGANGGPSSSKDGVVVVVVVVVVSSSSGSSNSSSRAVAEVVAAAALVVIVRVVIVIVVVVLVVVVAVVTTAKAVAAEAMTVTVFGR</sequence>
<proteinExistence type="predicted"/>
<feature type="region of interest" description="Disordered" evidence="1">
    <location>
        <begin position="373"/>
        <end position="422"/>
    </location>
</feature>
<keyword evidence="2" id="KW-0812">Transmembrane</keyword>
<keyword evidence="2" id="KW-0472">Membrane</keyword>
<evidence type="ECO:0000256" key="1">
    <source>
        <dbReference type="SAM" id="MobiDB-lite"/>
    </source>
</evidence>
<feature type="compositionally biased region" description="Basic and acidic residues" evidence="1">
    <location>
        <begin position="161"/>
        <end position="179"/>
    </location>
</feature>
<feature type="compositionally biased region" description="Low complexity" evidence="1">
    <location>
        <begin position="373"/>
        <end position="382"/>
    </location>
</feature>
<dbReference type="EMBL" id="BMAT01007748">
    <property type="protein sequence ID" value="GFR70488.1"/>
    <property type="molecule type" value="Genomic_DNA"/>
</dbReference>
<keyword evidence="4" id="KW-1185">Reference proteome</keyword>
<accession>A0AAV4FCT2</accession>
<protein>
    <submittedName>
        <fullName evidence="3">Uncharacterized protein</fullName>
    </submittedName>
</protein>
<gene>
    <name evidence="3" type="ORF">ElyMa_003787500</name>
</gene>